<evidence type="ECO:0000256" key="4">
    <source>
        <dbReference type="ARBA" id="ARBA00022679"/>
    </source>
</evidence>
<proteinExistence type="predicted"/>
<gene>
    <name evidence="10" type="ORF">A2782_03395</name>
</gene>
<keyword evidence="4" id="KW-0808">Transferase</keyword>
<evidence type="ECO:0000313" key="10">
    <source>
        <dbReference type="EMBL" id="OGY09563.1"/>
    </source>
</evidence>
<feature type="transmembrane region" description="Helical" evidence="8">
    <location>
        <begin position="185"/>
        <end position="204"/>
    </location>
</feature>
<evidence type="ECO:0000256" key="5">
    <source>
        <dbReference type="ARBA" id="ARBA00022692"/>
    </source>
</evidence>
<evidence type="ECO:0000256" key="6">
    <source>
        <dbReference type="ARBA" id="ARBA00022989"/>
    </source>
</evidence>
<keyword evidence="6 8" id="KW-1133">Transmembrane helix</keyword>
<reference evidence="10 11" key="1">
    <citation type="journal article" date="2016" name="Nat. Commun.">
        <title>Thousands of microbial genomes shed light on interconnected biogeochemical processes in an aquifer system.</title>
        <authorList>
            <person name="Anantharaman K."/>
            <person name="Brown C.T."/>
            <person name="Hug L.A."/>
            <person name="Sharon I."/>
            <person name="Castelle C.J."/>
            <person name="Probst A.J."/>
            <person name="Thomas B.C."/>
            <person name="Singh A."/>
            <person name="Wilkins M.J."/>
            <person name="Karaoz U."/>
            <person name="Brodie E.L."/>
            <person name="Williams K.H."/>
            <person name="Hubbard S.S."/>
            <person name="Banfield J.F."/>
        </authorList>
    </citation>
    <scope>NUCLEOTIDE SEQUENCE [LARGE SCALE GENOMIC DNA]</scope>
</reference>
<dbReference type="STRING" id="1797513.A2782_03395"/>
<dbReference type="Pfam" id="PF13231">
    <property type="entry name" value="PMT_2"/>
    <property type="match status" value="1"/>
</dbReference>
<feature type="transmembrane region" description="Helical" evidence="8">
    <location>
        <begin position="12"/>
        <end position="31"/>
    </location>
</feature>
<dbReference type="AlphaFoldDB" id="A0A1G1V2F4"/>
<sequence>MEVKVRSREKTFLILVLVGAFVIRLFSLNQSLWLDEATSVLAAKNFSFPDLIFKFSPGDFHPPLYYLVLKMWISFFGTSEIAVRVLSVISGVATVYIVYLIGKKLSGSGVAVTAAAFLATAPLHIYYSQEARMYSLETLLAVLVVWFFVSEKWIGLVITAAILLYTDYLPALILIPLFLIKKKKLVLPFIGVLLLLLPWFPIFLNQLQNGLAVHSNAPNWWVTLGKTNFKELALVPVKFMLGRISFYNKSLYAATVLGSGAIFGTALFGTLRKWQKARPLWLLFLFPILAAAALGLYISVFSYFRLLFVLPLFYLLVAYGTQNLGARWFKPLLAGILFINLTASSLYLFTPRFHREDWKSAVSWLEQDAGQKSAATLFVTNNQRDPYIYYSKGVPSFGPDGLGRGNFEKIYLMRYVQPIFDPQDSLRKKIESVGYQRMAEKDFNGVTVWAYERNTYANLH</sequence>
<protein>
    <recommendedName>
        <fullName evidence="9">Glycosyltransferase RgtA/B/C/D-like domain-containing protein</fullName>
    </recommendedName>
</protein>
<feature type="transmembrane region" description="Helical" evidence="8">
    <location>
        <begin position="107"/>
        <end position="126"/>
    </location>
</feature>
<keyword evidence="5 8" id="KW-0812">Transmembrane</keyword>
<feature type="transmembrane region" description="Helical" evidence="8">
    <location>
        <begin position="332"/>
        <end position="350"/>
    </location>
</feature>
<evidence type="ECO:0000256" key="7">
    <source>
        <dbReference type="ARBA" id="ARBA00023136"/>
    </source>
</evidence>
<dbReference type="InterPro" id="IPR038731">
    <property type="entry name" value="RgtA/B/C-like"/>
</dbReference>
<evidence type="ECO:0000259" key="9">
    <source>
        <dbReference type="Pfam" id="PF13231"/>
    </source>
</evidence>
<evidence type="ECO:0000256" key="1">
    <source>
        <dbReference type="ARBA" id="ARBA00004651"/>
    </source>
</evidence>
<evidence type="ECO:0000256" key="3">
    <source>
        <dbReference type="ARBA" id="ARBA00022676"/>
    </source>
</evidence>
<keyword evidence="3" id="KW-0328">Glycosyltransferase</keyword>
<dbReference type="GO" id="GO:0009103">
    <property type="term" value="P:lipopolysaccharide biosynthetic process"/>
    <property type="evidence" value="ECO:0007669"/>
    <property type="project" value="UniProtKB-ARBA"/>
</dbReference>
<dbReference type="InterPro" id="IPR050297">
    <property type="entry name" value="LipidA_mod_glycosyltrf_83"/>
</dbReference>
<comment type="subcellular location">
    <subcellularLocation>
        <location evidence="1">Cell membrane</location>
        <topology evidence="1">Multi-pass membrane protein</topology>
    </subcellularLocation>
</comment>
<accession>A0A1G1V2F4</accession>
<dbReference type="PANTHER" id="PTHR33908">
    <property type="entry name" value="MANNOSYLTRANSFERASE YKCB-RELATED"/>
    <property type="match status" value="1"/>
</dbReference>
<name>A0A1G1V2F4_9BACT</name>
<dbReference type="PANTHER" id="PTHR33908:SF11">
    <property type="entry name" value="MEMBRANE PROTEIN"/>
    <property type="match status" value="1"/>
</dbReference>
<evidence type="ECO:0000313" key="11">
    <source>
        <dbReference type="Proteomes" id="UP000177967"/>
    </source>
</evidence>
<keyword evidence="7 8" id="KW-0472">Membrane</keyword>
<dbReference type="EMBL" id="MHBW01000008">
    <property type="protein sequence ID" value="OGY09563.1"/>
    <property type="molecule type" value="Genomic_DNA"/>
</dbReference>
<evidence type="ECO:0000256" key="2">
    <source>
        <dbReference type="ARBA" id="ARBA00022475"/>
    </source>
</evidence>
<evidence type="ECO:0000256" key="8">
    <source>
        <dbReference type="SAM" id="Phobius"/>
    </source>
</evidence>
<feature type="domain" description="Glycosyltransferase RgtA/B/C/D-like" evidence="9">
    <location>
        <begin position="61"/>
        <end position="190"/>
    </location>
</feature>
<dbReference type="GO" id="GO:0016763">
    <property type="term" value="F:pentosyltransferase activity"/>
    <property type="evidence" value="ECO:0007669"/>
    <property type="project" value="TreeGrafter"/>
</dbReference>
<feature type="transmembrane region" description="Helical" evidence="8">
    <location>
        <begin position="81"/>
        <end position="101"/>
    </location>
</feature>
<feature type="transmembrane region" description="Helical" evidence="8">
    <location>
        <begin position="250"/>
        <end position="268"/>
    </location>
</feature>
<feature type="transmembrane region" description="Helical" evidence="8">
    <location>
        <begin position="303"/>
        <end position="320"/>
    </location>
</feature>
<dbReference type="Proteomes" id="UP000177967">
    <property type="component" value="Unassembled WGS sequence"/>
</dbReference>
<keyword evidence="2" id="KW-1003">Cell membrane</keyword>
<dbReference type="GO" id="GO:0005886">
    <property type="term" value="C:plasma membrane"/>
    <property type="evidence" value="ECO:0007669"/>
    <property type="project" value="UniProtKB-SubCell"/>
</dbReference>
<organism evidence="10 11">
    <name type="scientific">Candidatus Blackburnbacteria bacterium RIFCSPHIGHO2_01_FULL_43_15b</name>
    <dbReference type="NCBI Taxonomy" id="1797513"/>
    <lineage>
        <taxon>Bacteria</taxon>
        <taxon>Candidatus Blackburniibacteriota</taxon>
    </lineage>
</organism>
<comment type="caution">
    <text evidence="10">The sequence shown here is derived from an EMBL/GenBank/DDBJ whole genome shotgun (WGS) entry which is preliminary data.</text>
</comment>
<feature type="transmembrane region" description="Helical" evidence="8">
    <location>
        <begin position="280"/>
        <end position="297"/>
    </location>
</feature>